<sequence length="113" mass="11990">MSAPQISTKMLRAASLRPVSSQLGASRAVVQARRYASNPPGAPNRKPGDTTQGQTEKVYEKDGTNPNKNMIYIGAAALALGGYYAFFMARPGKAVEKTKQAGEKVQGMGDSAR</sequence>
<evidence type="ECO:0000313" key="4">
    <source>
        <dbReference type="Proteomes" id="UP001301769"/>
    </source>
</evidence>
<dbReference type="AlphaFoldDB" id="A0AAN7B3L5"/>
<keyword evidence="4" id="KW-1185">Reference proteome</keyword>
<evidence type="ECO:0000313" key="3">
    <source>
        <dbReference type="EMBL" id="KAK4211521.1"/>
    </source>
</evidence>
<proteinExistence type="predicted"/>
<dbReference type="EMBL" id="MU858147">
    <property type="protein sequence ID" value="KAK4211521.1"/>
    <property type="molecule type" value="Genomic_DNA"/>
</dbReference>
<keyword evidence="2" id="KW-1133">Transmembrane helix</keyword>
<feature type="transmembrane region" description="Helical" evidence="2">
    <location>
        <begin position="70"/>
        <end position="89"/>
    </location>
</feature>
<accession>A0AAN7B3L5</accession>
<evidence type="ECO:0000256" key="2">
    <source>
        <dbReference type="SAM" id="Phobius"/>
    </source>
</evidence>
<reference evidence="3" key="2">
    <citation type="submission" date="2023-05" db="EMBL/GenBank/DDBJ databases">
        <authorList>
            <consortium name="Lawrence Berkeley National Laboratory"/>
            <person name="Steindorff A."/>
            <person name="Hensen N."/>
            <person name="Bonometti L."/>
            <person name="Westerberg I."/>
            <person name="Brannstrom I.O."/>
            <person name="Guillou S."/>
            <person name="Cros-Aarteil S."/>
            <person name="Calhoun S."/>
            <person name="Haridas S."/>
            <person name="Kuo A."/>
            <person name="Mondo S."/>
            <person name="Pangilinan J."/>
            <person name="Riley R."/>
            <person name="Labutti K."/>
            <person name="Andreopoulos B."/>
            <person name="Lipzen A."/>
            <person name="Chen C."/>
            <person name="Yanf M."/>
            <person name="Daum C."/>
            <person name="Ng V."/>
            <person name="Clum A."/>
            <person name="Ohm R."/>
            <person name="Martin F."/>
            <person name="Silar P."/>
            <person name="Natvig D."/>
            <person name="Lalanne C."/>
            <person name="Gautier V."/>
            <person name="Ament-Velasquez S.L."/>
            <person name="Kruys A."/>
            <person name="Hutchinson M.I."/>
            <person name="Powell A.J."/>
            <person name="Barry K."/>
            <person name="Miller A.N."/>
            <person name="Grigoriev I.V."/>
            <person name="Debuchy R."/>
            <person name="Gladieux P."/>
            <person name="Thoren M.H."/>
            <person name="Johannesson H."/>
        </authorList>
    </citation>
    <scope>NUCLEOTIDE SEQUENCE</scope>
    <source>
        <strain evidence="3">PSN293</strain>
    </source>
</reference>
<keyword evidence="2" id="KW-0812">Transmembrane</keyword>
<keyword evidence="2" id="KW-0472">Membrane</keyword>
<protein>
    <submittedName>
        <fullName evidence="3">Uncharacterized protein</fullName>
    </submittedName>
</protein>
<comment type="caution">
    <text evidence="3">The sequence shown here is derived from an EMBL/GenBank/DDBJ whole genome shotgun (WGS) entry which is preliminary data.</text>
</comment>
<reference evidence="3" key="1">
    <citation type="journal article" date="2023" name="Mol. Phylogenet. Evol.">
        <title>Genome-scale phylogeny and comparative genomics of the fungal order Sordariales.</title>
        <authorList>
            <person name="Hensen N."/>
            <person name="Bonometti L."/>
            <person name="Westerberg I."/>
            <person name="Brannstrom I.O."/>
            <person name="Guillou S."/>
            <person name="Cros-Aarteil S."/>
            <person name="Calhoun S."/>
            <person name="Haridas S."/>
            <person name="Kuo A."/>
            <person name="Mondo S."/>
            <person name="Pangilinan J."/>
            <person name="Riley R."/>
            <person name="LaButti K."/>
            <person name="Andreopoulos B."/>
            <person name="Lipzen A."/>
            <person name="Chen C."/>
            <person name="Yan M."/>
            <person name="Daum C."/>
            <person name="Ng V."/>
            <person name="Clum A."/>
            <person name="Steindorff A."/>
            <person name="Ohm R.A."/>
            <person name="Martin F."/>
            <person name="Silar P."/>
            <person name="Natvig D.O."/>
            <person name="Lalanne C."/>
            <person name="Gautier V."/>
            <person name="Ament-Velasquez S.L."/>
            <person name="Kruys A."/>
            <person name="Hutchinson M.I."/>
            <person name="Powell A.J."/>
            <person name="Barry K."/>
            <person name="Miller A.N."/>
            <person name="Grigoriev I.V."/>
            <person name="Debuchy R."/>
            <person name="Gladieux P."/>
            <person name="Hiltunen Thoren M."/>
            <person name="Johannesson H."/>
        </authorList>
    </citation>
    <scope>NUCLEOTIDE SEQUENCE</scope>
    <source>
        <strain evidence="3">PSN293</strain>
    </source>
</reference>
<feature type="region of interest" description="Disordered" evidence="1">
    <location>
        <begin position="31"/>
        <end position="67"/>
    </location>
</feature>
<name>A0AAN7B3L5_9PEZI</name>
<dbReference type="Proteomes" id="UP001301769">
    <property type="component" value="Unassembled WGS sequence"/>
</dbReference>
<organism evidence="3 4">
    <name type="scientific">Rhypophila decipiens</name>
    <dbReference type="NCBI Taxonomy" id="261697"/>
    <lineage>
        <taxon>Eukaryota</taxon>
        <taxon>Fungi</taxon>
        <taxon>Dikarya</taxon>
        <taxon>Ascomycota</taxon>
        <taxon>Pezizomycotina</taxon>
        <taxon>Sordariomycetes</taxon>
        <taxon>Sordariomycetidae</taxon>
        <taxon>Sordariales</taxon>
        <taxon>Naviculisporaceae</taxon>
        <taxon>Rhypophila</taxon>
    </lineage>
</organism>
<evidence type="ECO:0000256" key="1">
    <source>
        <dbReference type="SAM" id="MobiDB-lite"/>
    </source>
</evidence>
<gene>
    <name evidence="3" type="ORF">QBC37DRAFT_375959</name>
</gene>